<feature type="coiled-coil region" evidence="1">
    <location>
        <begin position="33"/>
        <end position="60"/>
    </location>
</feature>
<protein>
    <submittedName>
        <fullName evidence="3">Uncharacterized protein</fullName>
    </submittedName>
</protein>
<accession>A0A409WKG9</accession>
<feature type="region of interest" description="Disordered" evidence="2">
    <location>
        <begin position="1"/>
        <end position="22"/>
    </location>
</feature>
<sequence length="176" mass="19134">MAPQGPSQANFSPQGNPPRNVSMEFTKSIAAEVRVLLAEIGKLRDERRQLQYEIAELMAVRSKFSANGEFQPEWRPPAIEAPPLEMPLAIEEAPPQAKPGWRVVHKKPERKARTTPKMVGGPPAPPTPAPEPRKPEAPAWAQWRPNPLLAPTPIAPGSPGPPPRTGLFGPSTPPPK</sequence>
<dbReference type="OrthoDB" id="2507336at2759"/>
<proteinExistence type="predicted"/>
<name>A0A409WKG9_PSICY</name>
<dbReference type="AlphaFoldDB" id="A0A409WKG9"/>
<dbReference type="STRING" id="93625.A0A409WKG9"/>
<evidence type="ECO:0000313" key="4">
    <source>
        <dbReference type="Proteomes" id="UP000283269"/>
    </source>
</evidence>
<organism evidence="3 4">
    <name type="scientific">Psilocybe cyanescens</name>
    <dbReference type="NCBI Taxonomy" id="93625"/>
    <lineage>
        <taxon>Eukaryota</taxon>
        <taxon>Fungi</taxon>
        <taxon>Dikarya</taxon>
        <taxon>Basidiomycota</taxon>
        <taxon>Agaricomycotina</taxon>
        <taxon>Agaricomycetes</taxon>
        <taxon>Agaricomycetidae</taxon>
        <taxon>Agaricales</taxon>
        <taxon>Agaricineae</taxon>
        <taxon>Strophariaceae</taxon>
        <taxon>Psilocybe</taxon>
    </lineage>
</organism>
<gene>
    <name evidence="3" type="ORF">CVT25_002316</name>
</gene>
<feature type="compositionally biased region" description="Pro residues" evidence="2">
    <location>
        <begin position="148"/>
        <end position="164"/>
    </location>
</feature>
<feature type="region of interest" description="Disordered" evidence="2">
    <location>
        <begin position="93"/>
        <end position="176"/>
    </location>
</feature>
<keyword evidence="1" id="KW-0175">Coiled coil</keyword>
<keyword evidence="4" id="KW-1185">Reference proteome</keyword>
<comment type="caution">
    <text evidence="3">The sequence shown here is derived from an EMBL/GenBank/DDBJ whole genome shotgun (WGS) entry which is preliminary data.</text>
</comment>
<reference evidence="3 4" key="1">
    <citation type="journal article" date="2018" name="Evol. Lett.">
        <title>Horizontal gene cluster transfer increased hallucinogenic mushroom diversity.</title>
        <authorList>
            <person name="Reynolds H.T."/>
            <person name="Vijayakumar V."/>
            <person name="Gluck-Thaler E."/>
            <person name="Korotkin H.B."/>
            <person name="Matheny P.B."/>
            <person name="Slot J.C."/>
        </authorList>
    </citation>
    <scope>NUCLEOTIDE SEQUENCE [LARGE SCALE GENOMIC DNA]</scope>
    <source>
        <strain evidence="3 4">2631</strain>
    </source>
</reference>
<evidence type="ECO:0000313" key="3">
    <source>
        <dbReference type="EMBL" id="PPQ79007.1"/>
    </source>
</evidence>
<evidence type="ECO:0000256" key="1">
    <source>
        <dbReference type="SAM" id="Coils"/>
    </source>
</evidence>
<dbReference type="EMBL" id="NHYD01003395">
    <property type="protein sequence ID" value="PPQ79007.1"/>
    <property type="molecule type" value="Genomic_DNA"/>
</dbReference>
<dbReference type="InParanoid" id="A0A409WKG9"/>
<evidence type="ECO:0000256" key="2">
    <source>
        <dbReference type="SAM" id="MobiDB-lite"/>
    </source>
</evidence>
<feature type="compositionally biased region" description="Basic residues" evidence="2">
    <location>
        <begin position="103"/>
        <end position="114"/>
    </location>
</feature>
<dbReference type="Proteomes" id="UP000283269">
    <property type="component" value="Unassembled WGS sequence"/>
</dbReference>